<name>A0AAV6ZI62_ENGPU</name>
<dbReference type="Pfam" id="PF13927">
    <property type="entry name" value="Ig_3"/>
    <property type="match status" value="3"/>
</dbReference>
<dbReference type="InterPro" id="IPR003598">
    <property type="entry name" value="Ig_sub2"/>
</dbReference>
<proteinExistence type="predicted"/>
<dbReference type="GO" id="GO:0006955">
    <property type="term" value="P:immune response"/>
    <property type="evidence" value="ECO:0007669"/>
    <property type="project" value="TreeGrafter"/>
</dbReference>
<feature type="domain" description="Ig-like" evidence="4">
    <location>
        <begin position="456"/>
        <end position="536"/>
    </location>
</feature>
<comment type="caution">
    <text evidence="5">The sequence shown here is derived from an EMBL/GenBank/DDBJ whole genome shotgun (WGS) entry which is preliminary data.</text>
</comment>
<keyword evidence="1" id="KW-0732">Signal</keyword>
<dbReference type="Pfam" id="PF13895">
    <property type="entry name" value="Ig_2"/>
    <property type="match status" value="2"/>
</dbReference>
<feature type="domain" description="Ig-like" evidence="4">
    <location>
        <begin position="97"/>
        <end position="174"/>
    </location>
</feature>
<dbReference type="InterPro" id="IPR013783">
    <property type="entry name" value="Ig-like_fold"/>
</dbReference>
<keyword evidence="3" id="KW-0472">Membrane</keyword>
<dbReference type="GO" id="GO:0009897">
    <property type="term" value="C:external side of plasma membrane"/>
    <property type="evidence" value="ECO:0007669"/>
    <property type="project" value="TreeGrafter"/>
</dbReference>
<feature type="domain" description="Ig-like" evidence="4">
    <location>
        <begin position="342"/>
        <end position="446"/>
    </location>
</feature>
<dbReference type="PROSITE" id="PS50835">
    <property type="entry name" value="IG_LIKE"/>
    <property type="match status" value="6"/>
</dbReference>
<evidence type="ECO:0000256" key="2">
    <source>
        <dbReference type="ARBA" id="ARBA00023157"/>
    </source>
</evidence>
<keyword evidence="6" id="KW-1185">Reference proteome</keyword>
<evidence type="ECO:0000313" key="6">
    <source>
        <dbReference type="Proteomes" id="UP000824782"/>
    </source>
</evidence>
<dbReference type="Gene3D" id="2.60.40.10">
    <property type="entry name" value="Immunoglobulins"/>
    <property type="match status" value="7"/>
</dbReference>
<keyword evidence="3" id="KW-0812">Transmembrane</keyword>
<feature type="domain" description="Ig-like" evidence="4">
    <location>
        <begin position="638"/>
        <end position="721"/>
    </location>
</feature>
<dbReference type="SMART" id="SM00409">
    <property type="entry name" value="IG"/>
    <property type="match status" value="7"/>
</dbReference>
<dbReference type="InterPro" id="IPR050488">
    <property type="entry name" value="Ig_Fc_receptor"/>
</dbReference>
<dbReference type="CDD" id="cd00096">
    <property type="entry name" value="Ig"/>
    <property type="match status" value="2"/>
</dbReference>
<dbReference type="GO" id="GO:0004888">
    <property type="term" value="F:transmembrane signaling receptor activity"/>
    <property type="evidence" value="ECO:0007669"/>
    <property type="project" value="TreeGrafter"/>
</dbReference>
<evidence type="ECO:0000259" key="4">
    <source>
        <dbReference type="PROSITE" id="PS50835"/>
    </source>
</evidence>
<dbReference type="AlphaFoldDB" id="A0AAV6ZI62"/>
<keyword evidence="2" id="KW-1015">Disulfide bond</keyword>
<dbReference type="InterPro" id="IPR036179">
    <property type="entry name" value="Ig-like_dom_sf"/>
</dbReference>
<dbReference type="Proteomes" id="UP000824782">
    <property type="component" value="Unassembled WGS sequence"/>
</dbReference>
<feature type="domain" description="Ig-like" evidence="4">
    <location>
        <begin position="547"/>
        <end position="635"/>
    </location>
</feature>
<evidence type="ECO:0000256" key="3">
    <source>
        <dbReference type="SAM" id="Phobius"/>
    </source>
</evidence>
<dbReference type="SMART" id="SM00408">
    <property type="entry name" value="IGc2"/>
    <property type="match status" value="7"/>
</dbReference>
<reference evidence="5" key="1">
    <citation type="thesis" date="2020" institute="ProQuest LLC" country="789 East Eisenhower Parkway, Ann Arbor, MI, USA">
        <title>Comparative Genomics and Chromosome Evolution.</title>
        <authorList>
            <person name="Mudd A.B."/>
        </authorList>
    </citation>
    <scope>NUCLEOTIDE SEQUENCE</scope>
    <source>
        <strain evidence="5">237g6f4</strain>
        <tissue evidence="5">Blood</tissue>
    </source>
</reference>
<protein>
    <recommendedName>
        <fullName evidence="4">Ig-like domain-containing protein</fullName>
    </recommendedName>
</protein>
<dbReference type="PANTHER" id="PTHR11481">
    <property type="entry name" value="IMMUNOGLOBULIN FC RECEPTOR"/>
    <property type="match status" value="1"/>
</dbReference>
<organism evidence="5 6">
    <name type="scientific">Engystomops pustulosus</name>
    <name type="common">Tungara frog</name>
    <name type="synonym">Physalaemus pustulosus</name>
    <dbReference type="NCBI Taxonomy" id="76066"/>
    <lineage>
        <taxon>Eukaryota</taxon>
        <taxon>Metazoa</taxon>
        <taxon>Chordata</taxon>
        <taxon>Craniata</taxon>
        <taxon>Vertebrata</taxon>
        <taxon>Euteleostomi</taxon>
        <taxon>Amphibia</taxon>
        <taxon>Batrachia</taxon>
        <taxon>Anura</taxon>
        <taxon>Neobatrachia</taxon>
        <taxon>Hyloidea</taxon>
        <taxon>Leptodactylidae</taxon>
        <taxon>Leiuperinae</taxon>
        <taxon>Engystomops</taxon>
    </lineage>
</organism>
<keyword evidence="3" id="KW-1133">Transmembrane helix</keyword>
<feature type="domain" description="Ig-like" evidence="4">
    <location>
        <begin position="191"/>
        <end position="265"/>
    </location>
</feature>
<dbReference type="EMBL" id="WNYA01000262">
    <property type="protein sequence ID" value="KAG8549049.1"/>
    <property type="molecule type" value="Genomic_DNA"/>
</dbReference>
<dbReference type="SUPFAM" id="SSF48726">
    <property type="entry name" value="Immunoglobulin"/>
    <property type="match status" value="7"/>
</dbReference>
<evidence type="ECO:0000313" key="5">
    <source>
        <dbReference type="EMBL" id="KAG8549049.1"/>
    </source>
</evidence>
<accession>A0AAV6ZI62</accession>
<dbReference type="InterPro" id="IPR007110">
    <property type="entry name" value="Ig-like_dom"/>
</dbReference>
<feature type="transmembrane region" description="Helical" evidence="3">
    <location>
        <begin position="742"/>
        <end position="764"/>
    </location>
</feature>
<dbReference type="InterPro" id="IPR003599">
    <property type="entry name" value="Ig_sub"/>
</dbReference>
<sequence>MAHVSDLILQMPPNIHEGDEVTLRCNTWHSGSAVNTTFYKDDKMIKFLGSGTDLNLGKVYKNTSGKYKCTRVINTDSGSKTFAAEGYILVTELFTSPEIRLNQHPVVEGATMTMTCHTTRGLLSYANLEFDFYKDGKIVQRFGKSNKYKLLPAMLEDSGSYTCEVSSGTMKKISKAIDVNVQGLAVVSFTPNFVKILTTENMTLTCNVDPKLRDKQEYFWYKDGIRMDRTRQSFTIQDAGVSDSGYYQCRSTNTHMSEPLRLDVSNGDLILQSPPYIYFGDNLLLDCHMRQGLPLLLTEFYDNQNLIRYRSQVSTLQLTAKPQMKSTYKCRKILPVNSLSDPSYMAEIFIYPTDPFQHVEIKMLKPPAITHFPLTLSCNVEVDPGFNLLHDRRNLEFAFFKDGNQVQDYGTSSTYQITKAAVKDSGNYTCYVNYLPKGMRNSEQLEVIVEEIFSTPVLIMESTIIEQGKPINVNCDYSINPHMEGGIFLAYIIKNGQHYSENSSFHIASAQQSDTGEYWCEVSDHFKTEVKTSSIVHVLVEEKVLDAKISTVQQDPDMWIGSNITFTCSIREGTSLSFTWLHNGKEIDKNCESYNLREHGRVLFIGALQQEHSGVYRCNVSNHLSSGMSDELKIRVRENFSVTEWAGGFFLSPNKDIILMPDDSITLTCSLTQGNGSNFFWIHNDRNLKQDTSTYEFREGGKVLHIKSAQPDHEGSYQCGVKKEIHPGRTLVSKNGSYLKPFVIVLVVDLILFISIFILVVHMYENKIHYLLHGRPQSVRGKEEIYFHNLRVSNSVLDKIRSPSRHFSRDSFDLHFP</sequence>
<dbReference type="GO" id="GO:0007166">
    <property type="term" value="P:cell surface receptor signaling pathway"/>
    <property type="evidence" value="ECO:0007669"/>
    <property type="project" value="TreeGrafter"/>
</dbReference>
<evidence type="ECO:0000256" key="1">
    <source>
        <dbReference type="ARBA" id="ARBA00022729"/>
    </source>
</evidence>
<gene>
    <name evidence="5" type="ORF">GDO81_022997</name>
</gene>
<dbReference type="PANTHER" id="PTHR11481:SF64">
    <property type="entry name" value="FC RECEPTOR-LIKE PROTEIN 4"/>
    <property type="match status" value="1"/>
</dbReference>